<evidence type="ECO:0000256" key="9">
    <source>
        <dbReference type="ARBA" id="ARBA00022989"/>
    </source>
</evidence>
<dbReference type="Pfam" id="PF17854">
    <property type="entry name" value="FtsK_alpha"/>
    <property type="match status" value="1"/>
</dbReference>
<feature type="binding site" evidence="14">
    <location>
        <begin position="600"/>
        <end position="607"/>
    </location>
    <ligand>
        <name>ATP</name>
        <dbReference type="ChEBI" id="CHEBI:30616"/>
    </ligand>
</feature>
<feature type="transmembrane region" description="Helical" evidence="16">
    <location>
        <begin position="27"/>
        <end position="48"/>
    </location>
</feature>
<keyword evidence="9 16" id="KW-1133">Transmembrane helix</keyword>
<dbReference type="GO" id="GO:0007059">
    <property type="term" value="P:chromosome segregation"/>
    <property type="evidence" value="ECO:0007669"/>
    <property type="project" value="UniProtKB-KW"/>
</dbReference>
<name>D7BGC2_ALLS1</name>
<dbReference type="Pfam" id="PF09397">
    <property type="entry name" value="FtsK_gamma"/>
    <property type="match status" value="1"/>
</dbReference>
<dbReference type="InterPro" id="IPR050206">
    <property type="entry name" value="FtsK/SpoIIIE/SftA"/>
</dbReference>
<evidence type="ECO:0000256" key="15">
    <source>
        <dbReference type="SAM" id="MobiDB-lite"/>
    </source>
</evidence>
<keyword evidence="19" id="KW-1185">Reference proteome</keyword>
<comment type="subunit">
    <text evidence="13">Homohexamer. Forms a ring that surrounds DNA.</text>
</comment>
<dbReference type="EMBL" id="CP002042">
    <property type="protein sequence ID" value="ADH63738.1"/>
    <property type="molecule type" value="Genomic_DNA"/>
</dbReference>
<proteinExistence type="inferred from homology"/>
<evidence type="ECO:0000256" key="12">
    <source>
        <dbReference type="ARBA" id="ARBA00023306"/>
    </source>
</evidence>
<evidence type="ECO:0000256" key="16">
    <source>
        <dbReference type="SAM" id="Phobius"/>
    </source>
</evidence>
<dbReference type="InterPro" id="IPR036390">
    <property type="entry name" value="WH_DNA-bd_sf"/>
</dbReference>
<dbReference type="GO" id="GO:0005524">
    <property type="term" value="F:ATP binding"/>
    <property type="evidence" value="ECO:0007669"/>
    <property type="project" value="UniProtKB-UniRule"/>
</dbReference>
<keyword evidence="5 16" id="KW-0812">Transmembrane</keyword>
<organism evidence="18 19">
    <name type="scientific">Allomeiothermus silvanus (strain ATCC 700542 / DSM 9946 / NBRC 106475 / NCIMB 13440 / VI-R2)</name>
    <name type="common">Thermus silvanus</name>
    <dbReference type="NCBI Taxonomy" id="526227"/>
    <lineage>
        <taxon>Bacteria</taxon>
        <taxon>Thermotogati</taxon>
        <taxon>Deinococcota</taxon>
        <taxon>Deinococci</taxon>
        <taxon>Thermales</taxon>
        <taxon>Thermaceae</taxon>
        <taxon>Allomeiothermus</taxon>
    </lineage>
</organism>
<dbReference type="InterPro" id="IPR018541">
    <property type="entry name" value="Ftsk_gamma"/>
</dbReference>
<evidence type="ECO:0000256" key="7">
    <source>
        <dbReference type="ARBA" id="ARBA00022829"/>
    </source>
</evidence>
<gene>
    <name evidence="18" type="ordered locus">Mesil_1861</name>
</gene>
<dbReference type="InterPro" id="IPR002543">
    <property type="entry name" value="FtsK_dom"/>
</dbReference>
<dbReference type="Gene3D" id="3.30.980.40">
    <property type="match status" value="1"/>
</dbReference>
<keyword evidence="7" id="KW-0159">Chromosome partition</keyword>
<evidence type="ECO:0000256" key="1">
    <source>
        <dbReference type="ARBA" id="ARBA00004651"/>
    </source>
</evidence>
<dbReference type="SMART" id="SM00843">
    <property type="entry name" value="Ftsk_gamma"/>
    <property type="match status" value="1"/>
</dbReference>
<evidence type="ECO:0000313" key="19">
    <source>
        <dbReference type="Proteomes" id="UP000001916"/>
    </source>
</evidence>
<sequence>MAKPKPKAKEKRREADPVSRHRDLEALALFLFGLAVFLGFYLYAPAALVGELGAWVRRLFYGHVGIVSYLLPPTLAGWGLLALLGRPVRGFFFWVGLILLGALVTTPLFAALKPGLGGELGRVTLDFLSQRLGAAGLLIPLLLLTGVVDLMLRQTPGKLVLMGIRRGGQAGGRVWRAYRLSRQAAHLLRQARLLSERYPDHKAIAALERDLAAFLKTPRDANTLAGYQSTLEGFLSERAQELATQIRAEPRPLIPRLERLAQALAAPVAGAGDLAKALEERRAALKLETSTLIQKAFSLSKAAEAAEKSLGSRLEVKTLFAAWEAHRERLEQWAELDGLTPDLEGRADAWLRWVEWLEGTPEEAHPGGLRILLAGGLAASPPAWVEVPKKPLEPQDALEDGLQLDLDLVFPDPVQEPVVQPVKPTPTPKANKPARGSAQPTTTALTLPDVKLLDPPEALKYDPKALEAATRRVADTIDATLKSFGIEARVVAWSRGPTVTRFELEPAPGEKISRVANLANDLARALAAGSVRIEAPIPGKSVIGLEVPNAERELVRYSEAISHANFARSRDRLPLVLGKSIEGEVWVKDLARMPHLLIAGSTGSGKSVAINTLITSLLFKFLPTELRFLMIDPKMVELTPYEGIPHLVRPVVTNPADAAGVLLGAVAHMERRYKMMSQVGARNLEQFNEKMRAAGEEPLPYLIIVIDELADLMITAPKEVEQAILRLAQMARATGMHLILATQRPSVDILTSLIKVNIPARMAFAVSSGFDSRTILDTVGAERLVGQGDMLFHQPGLPKPVRLQGPFLSENEVHRIADFLRAQSFEDSFAERYGSDFEGPLHLGSEGGGPSGEVDFGDPLLKKAAEIVIEEGYASVSRLQRRLSVGHARAGKLVDALEAMGIVGPHQGSKPREVLITRDQLGEYFGRDAN</sequence>
<dbReference type="Gene3D" id="1.10.10.10">
    <property type="entry name" value="Winged helix-like DNA-binding domain superfamily/Winged helix DNA-binding domain"/>
    <property type="match status" value="1"/>
</dbReference>
<feature type="transmembrane region" description="Helical" evidence="16">
    <location>
        <begin position="60"/>
        <end position="84"/>
    </location>
</feature>
<comment type="subcellular location">
    <subcellularLocation>
        <location evidence="1">Cell membrane</location>
        <topology evidence="1">Multi-pass membrane protein</topology>
    </subcellularLocation>
</comment>
<evidence type="ECO:0000256" key="8">
    <source>
        <dbReference type="ARBA" id="ARBA00022840"/>
    </source>
</evidence>
<dbReference type="RefSeq" id="WP_013158295.1">
    <property type="nucleotide sequence ID" value="NC_014212.1"/>
</dbReference>
<dbReference type="Proteomes" id="UP000001916">
    <property type="component" value="Chromosome"/>
</dbReference>
<keyword evidence="11 16" id="KW-0472">Membrane</keyword>
<feature type="domain" description="FtsK" evidence="17">
    <location>
        <begin position="582"/>
        <end position="773"/>
    </location>
</feature>
<evidence type="ECO:0000256" key="6">
    <source>
        <dbReference type="ARBA" id="ARBA00022741"/>
    </source>
</evidence>
<keyword evidence="4 18" id="KW-0132">Cell division</keyword>
<dbReference type="GO" id="GO:0003677">
    <property type="term" value="F:DNA binding"/>
    <property type="evidence" value="ECO:0007669"/>
    <property type="project" value="UniProtKB-KW"/>
</dbReference>
<dbReference type="HOGENOM" id="CLU_001981_3_1_0"/>
<dbReference type="GO" id="GO:0051301">
    <property type="term" value="P:cell division"/>
    <property type="evidence" value="ECO:0007669"/>
    <property type="project" value="UniProtKB-KW"/>
</dbReference>
<dbReference type="GO" id="GO:0005886">
    <property type="term" value="C:plasma membrane"/>
    <property type="evidence" value="ECO:0007669"/>
    <property type="project" value="UniProtKB-SubCell"/>
</dbReference>
<dbReference type="Gene3D" id="3.40.50.300">
    <property type="entry name" value="P-loop containing nucleotide triphosphate hydrolases"/>
    <property type="match status" value="1"/>
</dbReference>
<dbReference type="InterPro" id="IPR025199">
    <property type="entry name" value="FtsK_4TM"/>
</dbReference>
<dbReference type="PANTHER" id="PTHR22683:SF41">
    <property type="entry name" value="DNA TRANSLOCASE FTSK"/>
    <property type="match status" value="1"/>
</dbReference>
<dbReference type="OrthoDB" id="9807790at2"/>
<evidence type="ECO:0000256" key="11">
    <source>
        <dbReference type="ARBA" id="ARBA00023136"/>
    </source>
</evidence>
<dbReference type="Pfam" id="PF01580">
    <property type="entry name" value="FtsK_SpoIIIE"/>
    <property type="match status" value="1"/>
</dbReference>
<feature type="transmembrane region" description="Helical" evidence="16">
    <location>
        <begin position="91"/>
        <end position="112"/>
    </location>
</feature>
<feature type="compositionally biased region" description="Low complexity" evidence="15">
    <location>
        <begin position="416"/>
        <end position="434"/>
    </location>
</feature>
<dbReference type="Pfam" id="PF13491">
    <property type="entry name" value="FtsK_4TM"/>
    <property type="match status" value="1"/>
</dbReference>
<dbReference type="KEGG" id="msv:Mesil_1861"/>
<evidence type="ECO:0000256" key="13">
    <source>
        <dbReference type="ARBA" id="ARBA00025923"/>
    </source>
</evidence>
<evidence type="ECO:0000256" key="10">
    <source>
        <dbReference type="ARBA" id="ARBA00023125"/>
    </source>
</evidence>
<dbReference type="InterPro" id="IPR003593">
    <property type="entry name" value="AAA+_ATPase"/>
</dbReference>
<dbReference type="InterPro" id="IPR036388">
    <property type="entry name" value="WH-like_DNA-bd_sf"/>
</dbReference>
<dbReference type="SMART" id="SM00382">
    <property type="entry name" value="AAA"/>
    <property type="match status" value="1"/>
</dbReference>
<keyword evidence="3" id="KW-1003">Cell membrane</keyword>
<comment type="similarity">
    <text evidence="2">Belongs to the FtsK/SpoIIIE/SftA family.</text>
</comment>
<dbReference type="SUPFAM" id="SSF46785">
    <property type="entry name" value="Winged helix' DNA-binding domain"/>
    <property type="match status" value="1"/>
</dbReference>
<reference evidence="18 19" key="1">
    <citation type="journal article" date="2010" name="Stand. Genomic Sci.">
        <title>Complete genome sequence of Meiothermus silvanus type strain (VI-R2).</title>
        <authorList>
            <person name="Sikorski J."/>
            <person name="Tindall B.J."/>
            <person name="Lowry S."/>
            <person name="Lucas S."/>
            <person name="Nolan M."/>
            <person name="Copeland A."/>
            <person name="Glavina Del Rio T."/>
            <person name="Tice H."/>
            <person name="Cheng J.F."/>
            <person name="Han C."/>
            <person name="Pitluck S."/>
            <person name="Liolios K."/>
            <person name="Ivanova N."/>
            <person name="Mavromatis K."/>
            <person name="Mikhailova N."/>
            <person name="Pati A."/>
            <person name="Goodwin L."/>
            <person name="Chen A."/>
            <person name="Palaniappan K."/>
            <person name="Land M."/>
            <person name="Hauser L."/>
            <person name="Chang Y.J."/>
            <person name="Jeffries C.D."/>
            <person name="Rohde M."/>
            <person name="Goker M."/>
            <person name="Woyke T."/>
            <person name="Bristow J."/>
            <person name="Eisen J.A."/>
            <person name="Markowitz V."/>
            <person name="Hugenholtz P."/>
            <person name="Kyrpides N.C."/>
            <person name="Klenk H.P."/>
            <person name="Lapidus A."/>
        </authorList>
    </citation>
    <scope>NUCLEOTIDE SEQUENCE [LARGE SCALE GENOMIC DNA]</scope>
    <source>
        <strain evidence="19">ATCC 700542 / DSM 9946 / VI-R2</strain>
    </source>
</reference>
<dbReference type="STRING" id="526227.Mesil_1861"/>
<dbReference type="PROSITE" id="PS50901">
    <property type="entry name" value="FTSK"/>
    <property type="match status" value="1"/>
</dbReference>
<dbReference type="PANTHER" id="PTHR22683">
    <property type="entry name" value="SPORULATION PROTEIN RELATED"/>
    <property type="match status" value="1"/>
</dbReference>
<evidence type="ECO:0000259" key="17">
    <source>
        <dbReference type="PROSITE" id="PS50901"/>
    </source>
</evidence>
<dbReference type="eggNOG" id="COG1674">
    <property type="taxonomic scope" value="Bacteria"/>
</dbReference>
<keyword evidence="12" id="KW-0131">Cell cycle</keyword>
<accession>D7BGC2</accession>
<protein>
    <submittedName>
        <fullName evidence="18">Cell division protein FtsK/SpoIIIE</fullName>
    </submittedName>
</protein>
<dbReference type="InterPro" id="IPR027417">
    <property type="entry name" value="P-loop_NTPase"/>
</dbReference>
<keyword evidence="6 14" id="KW-0547">Nucleotide-binding</keyword>
<feature type="region of interest" description="Disordered" evidence="15">
    <location>
        <begin position="416"/>
        <end position="444"/>
    </location>
</feature>
<evidence type="ECO:0000256" key="3">
    <source>
        <dbReference type="ARBA" id="ARBA00022475"/>
    </source>
</evidence>
<dbReference type="InterPro" id="IPR041027">
    <property type="entry name" value="FtsK_alpha"/>
</dbReference>
<evidence type="ECO:0000313" key="18">
    <source>
        <dbReference type="EMBL" id="ADH63738.1"/>
    </source>
</evidence>
<evidence type="ECO:0000256" key="4">
    <source>
        <dbReference type="ARBA" id="ARBA00022618"/>
    </source>
</evidence>
<keyword evidence="10" id="KW-0238">DNA-binding</keyword>
<dbReference type="SUPFAM" id="SSF52540">
    <property type="entry name" value="P-loop containing nucleoside triphosphate hydrolases"/>
    <property type="match status" value="1"/>
</dbReference>
<evidence type="ECO:0000256" key="14">
    <source>
        <dbReference type="PROSITE-ProRule" id="PRU00289"/>
    </source>
</evidence>
<dbReference type="AlphaFoldDB" id="D7BGC2"/>
<evidence type="ECO:0000256" key="5">
    <source>
        <dbReference type="ARBA" id="ARBA00022692"/>
    </source>
</evidence>
<evidence type="ECO:0000256" key="2">
    <source>
        <dbReference type="ARBA" id="ARBA00006474"/>
    </source>
</evidence>
<keyword evidence="8 14" id="KW-0067">ATP-binding</keyword>